<protein>
    <submittedName>
        <fullName evidence="1">Uncharacterized protein</fullName>
    </submittedName>
</protein>
<dbReference type="InterPro" id="IPR008989">
    <property type="entry name" value="Myosin_S1_N"/>
</dbReference>
<dbReference type="EMBL" id="JH712074">
    <property type="protein sequence ID" value="EJD76472.1"/>
    <property type="molecule type" value="Genomic_DNA"/>
</dbReference>
<dbReference type="OrthoDB" id="6108017at2759"/>
<proteinExistence type="predicted"/>
<gene>
    <name evidence="1" type="ORF">LOAG_16601</name>
</gene>
<dbReference type="Gene3D" id="2.30.30.360">
    <property type="entry name" value="Myosin S1 fragment, N-terminal"/>
    <property type="match status" value="1"/>
</dbReference>
<dbReference type="GeneID" id="31251431"/>
<dbReference type="KEGG" id="loa:LOAG_16601"/>
<dbReference type="InParanoid" id="A0A1S0UL75"/>
<accession>A0A1S0UL75</accession>
<dbReference type="RefSeq" id="XP_020307267.1">
    <property type="nucleotide sequence ID" value="XM_020449252.1"/>
</dbReference>
<name>A0A1S0UL75_LOALO</name>
<dbReference type="GO" id="GO:0051015">
    <property type="term" value="F:actin filament binding"/>
    <property type="evidence" value="ECO:0007669"/>
    <property type="project" value="InterPro"/>
</dbReference>
<reference evidence="1" key="1">
    <citation type="submission" date="2012-04" db="EMBL/GenBank/DDBJ databases">
        <title>The Genome Sequence of Loa loa.</title>
        <authorList>
            <consortium name="The Broad Institute Genome Sequencing Platform"/>
            <consortium name="Broad Institute Genome Sequencing Center for Infectious Disease"/>
            <person name="Nutman T.B."/>
            <person name="Fink D.L."/>
            <person name="Russ C."/>
            <person name="Young S."/>
            <person name="Zeng Q."/>
            <person name="Gargeya S."/>
            <person name="Alvarado L."/>
            <person name="Berlin A."/>
            <person name="Chapman S.B."/>
            <person name="Chen Z."/>
            <person name="Freedman E."/>
            <person name="Gellesch M."/>
            <person name="Goldberg J."/>
            <person name="Griggs A."/>
            <person name="Gujja S."/>
            <person name="Heilman E.R."/>
            <person name="Heiman D."/>
            <person name="Howarth C."/>
            <person name="Mehta T."/>
            <person name="Neiman D."/>
            <person name="Pearson M."/>
            <person name="Roberts A."/>
            <person name="Saif S."/>
            <person name="Shea T."/>
            <person name="Shenoy N."/>
            <person name="Sisk P."/>
            <person name="Stolte C."/>
            <person name="Sykes S."/>
            <person name="White J."/>
            <person name="Yandava C."/>
            <person name="Haas B."/>
            <person name="Henn M.R."/>
            <person name="Nusbaum C."/>
            <person name="Birren B."/>
        </authorList>
    </citation>
    <scope>NUCLEOTIDE SEQUENCE [LARGE SCALE GENOMIC DNA]</scope>
</reference>
<dbReference type="AlphaFoldDB" id="A0A1S0UL75"/>
<dbReference type="CTD" id="31251431"/>
<dbReference type="GO" id="GO:0005524">
    <property type="term" value="F:ATP binding"/>
    <property type="evidence" value="ECO:0007669"/>
    <property type="project" value="InterPro"/>
</dbReference>
<organism evidence="1">
    <name type="scientific">Loa loa</name>
    <name type="common">Eye worm</name>
    <name type="synonym">Filaria loa</name>
    <dbReference type="NCBI Taxonomy" id="7209"/>
    <lineage>
        <taxon>Eukaryota</taxon>
        <taxon>Metazoa</taxon>
        <taxon>Ecdysozoa</taxon>
        <taxon>Nematoda</taxon>
        <taxon>Chromadorea</taxon>
        <taxon>Rhabditida</taxon>
        <taxon>Spirurina</taxon>
        <taxon>Spiruromorpha</taxon>
        <taxon>Filarioidea</taxon>
        <taxon>Onchocercidae</taxon>
        <taxon>Loa</taxon>
    </lineage>
</organism>
<evidence type="ECO:0000313" key="1">
    <source>
        <dbReference type="EMBL" id="EJD76472.1"/>
    </source>
</evidence>
<sequence length="54" mass="6222">MEAEGVNMLVWAPDDKDGFILCKIIDIGCEWVTLQRLHETETFQAFTIIFSCWG</sequence>
<dbReference type="GO" id="GO:0003774">
    <property type="term" value="F:cytoskeletal motor activity"/>
    <property type="evidence" value="ECO:0007669"/>
    <property type="project" value="InterPro"/>
</dbReference>